<keyword evidence="2" id="KW-0732">Signal</keyword>
<dbReference type="EMBL" id="UINC01001360">
    <property type="protein sequence ID" value="SUZ78606.1"/>
    <property type="molecule type" value="Genomic_DNA"/>
</dbReference>
<keyword evidence="5" id="KW-0676">Redox-active center</keyword>
<feature type="domain" description="Thioredoxin-like fold" evidence="6">
    <location>
        <begin position="53"/>
        <end position="202"/>
    </location>
</feature>
<sequence>MTKFGVILGVVAVLGAGWLMWSVRGSVLGTPATGPLLELDLEDQAVYRQLAQGITSGDPTGTIGIIEFGDYQCPGCGGFALAVKPQIDLALVQTGRAYFQFFDFPLTHMHPHAFLAARAARCAGDQDFYWEYHQELFRNQSSWSGRQSAVGAFLGYAQGLGLDQDTFEGCVKSDKYADVVTANMSLGQEAGVSGTPTIFLNVKGQGLRPVMRNDFQSIEAAIESALEDLETAGN</sequence>
<accession>A0A381QH21</accession>
<dbReference type="InterPro" id="IPR036249">
    <property type="entry name" value="Thioredoxin-like_sf"/>
</dbReference>
<proteinExistence type="inferred from homology"/>
<name>A0A381QH21_9ZZZZ</name>
<dbReference type="Gene3D" id="3.40.30.10">
    <property type="entry name" value="Glutaredoxin"/>
    <property type="match status" value="1"/>
</dbReference>
<evidence type="ECO:0000256" key="1">
    <source>
        <dbReference type="ARBA" id="ARBA00005791"/>
    </source>
</evidence>
<keyword evidence="3" id="KW-0560">Oxidoreductase</keyword>
<dbReference type="InterPro" id="IPR012336">
    <property type="entry name" value="Thioredoxin-like_fold"/>
</dbReference>
<evidence type="ECO:0000256" key="5">
    <source>
        <dbReference type="ARBA" id="ARBA00023284"/>
    </source>
</evidence>
<organism evidence="7">
    <name type="scientific">marine metagenome</name>
    <dbReference type="NCBI Taxonomy" id="408172"/>
    <lineage>
        <taxon>unclassified sequences</taxon>
        <taxon>metagenomes</taxon>
        <taxon>ecological metagenomes</taxon>
    </lineage>
</organism>
<keyword evidence="4" id="KW-1015">Disulfide bond</keyword>
<evidence type="ECO:0000256" key="2">
    <source>
        <dbReference type="ARBA" id="ARBA00022729"/>
    </source>
</evidence>
<dbReference type="SUPFAM" id="SSF52833">
    <property type="entry name" value="Thioredoxin-like"/>
    <property type="match status" value="1"/>
</dbReference>
<dbReference type="AlphaFoldDB" id="A0A381QH21"/>
<reference evidence="7" key="1">
    <citation type="submission" date="2018-05" db="EMBL/GenBank/DDBJ databases">
        <authorList>
            <person name="Lanie J.A."/>
            <person name="Ng W.-L."/>
            <person name="Kazmierczak K.M."/>
            <person name="Andrzejewski T.M."/>
            <person name="Davidsen T.M."/>
            <person name="Wayne K.J."/>
            <person name="Tettelin H."/>
            <person name="Glass J.I."/>
            <person name="Rusch D."/>
            <person name="Podicherti R."/>
            <person name="Tsui H.-C.T."/>
            <person name="Winkler M.E."/>
        </authorList>
    </citation>
    <scope>NUCLEOTIDE SEQUENCE</scope>
</reference>
<evidence type="ECO:0000256" key="4">
    <source>
        <dbReference type="ARBA" id="ARBA00023157"/>
    </source>
</evidence>
<dbReference type="PANTHER" id="PTHR13887:SF14">
    <property type="entry name" value="DISULFIDE BOND FORMATION PROTEIN D"/>
    <property type="match status" value="1"/>
</dbReference>
<dbReference type="GO" id="GO:0016491">
    <property type="term" value="F:oxidoreductase activity"/>
    <property type="evidence" value="ECO:0007669"/>
    <property type="project" value="UniProtKB-KW"/>
</dbReference>
<comment type="similarity">
    <text evidence="1">Belongs to the thioredoxin family. DsbA subfamily.</text>
</comment>
<protein>
    <recommendedName>
        <fullName evidence="6">Thioredoxin-like fold domain-containing protein</fullName>
    </recommendedName>
</protein>
<dbReference type="Pfam" id="PF13462">
    <property type="entry name" value="Thioredoxin_4"/>
    <property type="match status" value="1"/>
</dbReference>
<evidence type="ECO:0000259" key="6">
    <source>
        <dbReference type="Pfam" id="PF13462"/>
    </source>
</evidence>
<gene>
    <name evidence="7" type="ORF">METZ01_LOCUS31460</name>
</gene>
<dbReference type="PANTHER" id="PTHR13887">
    <property type="entry name" value="GLUTATHIONE S-TRANSFERASE KAPPA"/>
    <property type="match status" value="1"/>
</dbReference>
<evidence type="ECO:0000313" key="7">
    <source>
        <dbReference type="EMBL" id="SUZ78606.1"/>
    </source>
</evidence>
<evidence type="ECO:0000256" key="3">
    <source>
        <dbReference type="ARBA" id="ARBA00023002"/>
    </source>
</evidence>